<evidence type="ECO:0000313" key="2">
    <source>
        <dbReference type="EMBL" id="KAF6345392.1"/>
    </source>
</evidence>
<dbReference type="EMBL" id="JACAGC010000009">
    <property type="protein sequence ID" value="KAF6345392.1"/>
    <property type="molecule type" value="Genomic_DNA"/>
</dbReference>
<accession>A0A7J7X6Y9</accession>
<gene>
    <name evidence="2" type="ORF">mRhiFer1_013455</name>
</gene>
<dbReference type="AlphaFoldDB" id="A0A7J7X6Y9"/>
<feature type="region of interest" description="Disordered" evidence="1">
    <location>
        <begin position="54"/>
        <end position="83"/>
    </location>
</feature>
<organism evidence="2 3">
    <name type="scientific">Rhinolophus ferrumequinum</name>
    <name type="common">Greater horseshoe bat</name>
    <dbReference type="NCBI Taxonomy" id="59479"/>
    <lineage>
        <taxon>Eukaryota</taxon>
        <taxon>Metazoa</taxon>
        <taxon>Chordata</taxon>
        <taxon>Craniata</taxon>
        <taxon>Vertebrata</taxon>
        <taxon>Euteleostomi</taxon>
        <taxon>Mammalia</taxon>
        <taxon>Eutheria</taxon>
        <taxon>Laurasiatheria</taxon>
        <taxon>Chiroptera</taxon>
        <taxon>Yinpterochiroptera</taxon>
        <taxon>Rhinolophoidea</taxon>
        <taxon>Rhinolophidae</taxon>
        <taxon>Rhinolophinae</taxon>
        <taxon>Rhinolophus</taxon>
    </lineage>
</organism>
<dbReference type="Proteomes" id="UP000585614">
    <property type="component" value="Unassembled WGS sequence"/>
</dbReference>
<reference evidence="2 3" key="1">
    <citation type="journal article" date="2020" name="Nature">
        <title>Six reference-quality genomes reveal evolution of bat adaptations.</title>
        <authorList>
            <person name="Jebb D."/>
            <person name="Huang Z."/>
            <person name="Pippel M."/>
            <person name="Hughes G.M."/>
            <person name="Lavrichenko K."/>
            <person name="Devanna P."/>
            <person name="Winkler S."/>
            <person name="Jermiin L.S."/>
            <person name="Skirmuntt E.C."/>
            <person name="Katzourakis A."/>
            <person name="Burkitt-Gray L."/>
            <person name="Ray D.A."/>
            <person name="Sullivan K.A.M."/>
            <person name="Roscito J.G."/>
            <person name="Kirilenko B.M."/>
            <person name="Davalos L.M."/>
            <person name="Corthals A.P."/>
            <person name="Power M.L."/>
            <person name="Jones G."/>
            <person name="Ransome R.D."/>
            <person name="Dechmann D.K.N."/>
            <person name="Locatelli A.G."/>
            <person name="Puechmaille S.J."/>
            <person name="Fedrigo O."/>
            <person name="Jarvis E.D."/>
            <person name="Hiller M."/>
            <person name="Vernes S.C."/>
            <person name="Myers E.W."/>
            <person name="Teeling E.C."/>
        </authorList>
    </citation>
    <scope>NUCLEOTIDE SEQUENCE [LARGE SCALE GENOMIC DNA]</scope>
    <source>
        <strain evidence="2">MRhiFer1</strain>
        <tissue evidence="2">Lung</tissue>
    </source>
</reference>
<proteinExistence type="predicted"/>
<feature type="compositionally biased region" description="Polar residues" evidence="1">
    <location>
        <begin position="73"/>
        <end position="82"/>
    </location>
</feature>
<sequence>MMRSSTQRTWIPPLDASGTWCRLPWSQSRRSGWRALAPWAWKNQGAGACRTLPSVEDSTGACPPRTVKPAPSRTASTGQHSSVVCPCRTRTSPLTWT</sequence>
<evidence type="ECO:0000313" key="3">
    <source>
        <dbReference type="Proteomes" id="UP000585614"/>
    </source>
</evidence>
<name>A0A7J7X6Y9_RHIFE</name>
<comment type="caution">
    <text evidence="2">The sequence shown here is derived from an EMBL/GenBank/DDBJ whole genome shotgun (WGS) entry which is preliminary data.</text>
</comment>
<protein>
    <submittedName>
        <fullName evidence="2">Protein phosphatase 1 regulatory subunit 8</fullName>
    </submittedName>
</protein>
<evidence type="ECO:0000256" key="1">
    <source>
        <dbReference type="SAM" id="MobiDB-lite"/>
    </source>
</evidence>